<evidence type="ECO:0000313" key="1">
    <source>
        <dbReference type="EMBL" id="KIK37981.1"/>
    </source>
</evidence>
<evidence type="ECO:0000313" key="2">
    <source>
        <dbReference type="Proteomes" id="UP000054485"/>
    </source>
</evidence>
<keyword evidence="2" id="KW-1185">Reference proteome</keyword>
<dbReference type="InParanoid" id="A0A0D0A8J5"/>
<accession>A0A0D0A8J5</accession>
<organism evidence="1 2">
    <name type="scientific">Suillus luteus UH-Slu-Lm8-n1</name>
    <dbReference type="NCBI Taxonomy" id="930992"/>
    <lineage>
        <taxon>Eukaryota</taxon>
        <taxon>Fungi</taxon>
        <taxon>Dikarya</taxon>
        <taxon>Basidiomycota</taxon>
        <taxon>Agaricomycotina</taxon>
        <taxon>Agaricomycetes</taxon>
        <taxon>Agaricomycetidae</taxon>
        <taxon>Boletales</taxon>
        <taxon>Suillineae</taxon>
        <taxon>Suillaceae</taxon>
        <taxon>Suillus</taxon>
    </lineage>
</organism>
<protein>
    <submittedName>
        <fullName evidence="1">Uncharacterized protein</fullName>
    </submittedName>
</protein>
<dbReference type="AlphaFoldDB" id="A0A0D0A8J5"/>
<gene>
    <name evidence="1" type="ORF">CY34DRAFT_91758</name>
</gene>
<proteinExistence type="predicted"/>
<dbReference type="EMBL" id="KN835418">
    <property type="protein sequence ID" value="KIK37981.1"/>
    <property type="molecule type" value="Genomic_DNA"/>
</dbReference>
<dbReference type="HOGENOM" id="CLU_004966_3_1_1"/>
<dbReference type="Proteomes" id="UP000054485">
    <property type="component" value="Unassembled WGS sequence"/>
</dbReference>
<reference evidence="2" key="2">
    <citation type="submission" date="2015-01" db="EMBL/GenBank/DDBJ databases">
        <title>Evolutionary Origins and Diversification of the Mycorrhizal Mutualists.</title>
        <authorList>
            <consortium name="DOE Joint Genome Institute"/>
            <consortium name="Mycorrhizal Genomics Consortium"/>
            <person name="Kohler A."/>
            <person name="Kuo A."/>
            <person name="Nagy L.G."/>
            <person name="Floudas D."/>
            <person name="Copeland A."/>
            <person name="Barry K.W."/>
            <person name="Cichocki N."/>
            <person name="Veneault-Fourrey C."/>
            <person name="LaButti K."/>
            <person name="Lindquist E.A."/>
            <person name="Lipzen A."/>
            <person name="Lundell T."/>
            <person name="Morin E."/>
            <person name="Murat C."/>
            <person name="Riley R."/>
            <person name="Ohm R."/>
            <person name="Sun H."/>
            <person name="Tunlid A."/>
            <person name="Henrissat B."/>
            <person name="Grigoriev I.V."/>
            <person name="Hibbett D.S."/>
            <person name="Martin F."/>
        </authorList>
    </citation>
    <scope>NUCLEOTIDE SEQUENCE [LARGE SCALE GENOMIC DNA]</scope>
    <source>
        <strain evidence="2">UH-Slu-Lm8-n1</strain>
    </source>
</reference>
<sequence>MHDTVRSFFDGIGMCIDAFHHRMKHKASDTLCREHCDMKGYPELLDEDGGYYFNSLIAEQINVWFGAFHNICHTMTPVKYKLFLDEMIIRCNHIILATLHV</sequence>
<dbReference type="OrthoDB" id="2501483at2759"/>
<name>A0A0D0A8J5_9AGAM</name>
<dbReference type="STRING" id="930992.A0A0D0A8J5"/>
<reference evidence="1 2" key="1">
    <citation type="submission" date="2014-04" db="EMBL/GenBank/DDBJ databases">
        <authorList>
            <consortium name="DOE Joint Genome Institute"/>
            <person name="Kuo A."/>
            <person name="Ruytinx J."/>
            <person name="Rineau F."/>
            <person name="Colpaert J."/>
            <person name="Kohler A."/>
            <person name="Nagy L.G."/>
            <person name="Floudas D."/>
            <person name="Copeland A."/>
            <person name="Barry K.W."/>
            <person name="Cichocki N."/>
            <person name="Veneault-Fourrey C."/>
            <person name="LaButti K."/>
            <person name="Lindquist E.A."/>
            <person name="Lipzen A."/>
            <person name="Lundell T."/>
            <person name="Morin E."/>
            <person name="Murat C."/>
            <person name="Sun H."/>
            <person name="Tunlid A."/>
            <person name="Henrissat B."/>
            <person name="Grigoriev I.V."/>
            <person name="Hibbett D.S."/>
            <person name="Martin F."/>
            <person name="Nordberg H.P."/>
            <person name="Cantor M.N."/>
            <person name="Hua S.X."/>
        </authorList>
    </citation>
    <scope>NUCLEOTIDE SEQUENCE [LARGE SCALE GENOMIC DNA]</scope>
    <source>
        <strain evidence="1 2">UH-Slu-Lm8-n1</strain>
    </source>
</reference>